<protein>
    <submittedName>
        <fullName evidence="1">Uncharacterized protein</fullName>
    </submittedName>
</protein>
<name>A0ACB9EG75_ARCLA</name>
<sequence length="104" mass="11993">MMIRLASGRKRSERLMKKNTFSNFTNTSENPLDEDGNEIKPNSDGNSKNGPPVVKPKIEVYKHGSLQMRLIGKIYDQQKKVANQGKMQKLLKLELQRKHQAKVW</sequence>
<reference evidence="2" key="1">
    <citation type="journal article" date="2022" name="Mol. Ecol. Resour.">
        <title>The genomes of chicory, endive, great burdock and yacon provide insights into Asteraceae palaeo-polyploidization history and plant inulin production.</title>
        <authorList>
            <person name="Fan W."/>
            <person name="Wang S."/>
            <person name="Wang H."/>
            <person name="Wang A."/>
            <person name="Jiang F."/>
            <person name="Liu H."/>
            <person name="Zhao H."/>
            <person name="Xu D."/>
            <person name="Zhang Y."/>
        </authorList>
    </citation>
    <scope>NUCLEOTIDE SEQUENCE [LARGE SCALE GENOMIC DNA]</scope>
    <source>
        <strain evidence="2">cv. Niubang</strain>
    </source>
</reference>
<reference evidence="1 2" key="2">
    <citation type="journal article" date="2022" name="Mol. Ecol. Resour.">
        <title>The genomes of chicory, endive, great burdock and yacon provide insights into Asteraceae paleo-polyploidization history and plant inulin production.</title>
        <authorList>
            <person name="Fan W."/>
            <person name="Wang S."/>
            <person name="Wang H."/>
            <person name="Wang A."/>
            <person name="Jiang F."/>
            <person name="Liu H."/>
            <person name="Zhao H."/>
            <person name="Xu D."/>
            <person name="Zhang Y."/>
        </authorList>
    </citation>
    <scope>NUCLEOTIDE SEQUENCE [LARGE SCALE GENOMIC DNA]</scope>
    <source>
        <strain evidence="2">cv. Niubang</strain>
    </source>
</reference>
<gene>
    <name evidence="1" type="ORF">L6452_05463</name>
</gene>
<organism evidence="1 2">
    <name type="scientific">Arctium lappa</name>
    <name type="common">Greater burdock</name>
    <name type="synonym">Lappa major</name>
    <dbReference type="NCBI Taxonomy" id="4217"/>
    <lineage>
        <taxon>Eukaryota</taxon>
        <taxon>Viridiplantae</taxon>
        <taxon>Streptophyta</taxon>
        <taxon>Embryophyta</taxon>
        <taxon>Tracheophyta</taxon>
        <taxon>Spermatophyta</taxon>
        <taxon>Magnoliopsida</taxon>
        <taxon>eudicotyledons</taxon>
        <taxon>Gunneridae</taxon>
        <taxon>Pentapetalae</taxon>
        <taxon>asterids</taxon>
        <taxon>campanulids</taxon>
        <taxon>Asterales</taxon>
        <taxon>Asteraceae</taxon>
        <taxon>Carduoideae</taxon>
        <taxon>Cardueae</taxon>
        <taxon>Arctiinae</taxon>
        <taxon>Arctium</taxon>
    </lineage>
</organism>
<comment type="caution">
    <text evidence="1">The sequence shown here is derived from an EMBL/GenBank/DDBJ whole genome shotgun (WGS) entry which is preliminary data.</text>
</comment>
<keyword evidence="2" id="KW-1185">Reference proteome</keyword>
<proteinExistence type="predicted"/>
<evidence type="ECO:0000313" key="1">
    <source>
        <dbReference type="EMBL" id="KAI3757919.1"/>
    </source>
</evidence>
<evidence type="ECO:0000313" key="2">
    <source>
        <dbReference type="Proteomes" id="UP001055879"/>
    </source>
</evidence>
<dbReference type="EMBL" id="CM042048">
    <property type="protein sequence ID" value="KAI3757919.1"/>
    <property type="molecule type" value="Genomic_DNA"/>
</dbReference>
<accession>A0ACB9EG75</accession>
<dbReference type="Proteomes" id="UP001055879">
    <property type="component" value="Linkage Group LG02"/>
</dbReference>